<dbReference type="OrthoDB" id="5723at2759"/>
<evidence type="ECO:0000256" key="7">
    <source>
        <dbReference type="ARBA" id="ARBA00023204"/>
    </source>
</evidence>
<dbReference type="GO" id="GO:0006281">
    <property type="term" value="P:DNA repair"/>
    <property type="evidence" value="ECO:0007669"/>
    <property type="project" value="UniProtKB-KW"/>
</dbReference>
<organism evidence="13 14">
    <name type="scientific">Piedraia hortae CBS 480.64</name>
    <dbReference type="NCBI Taxonomy" id="1314780"/>
    <lineage>
        <taxon>Eukaryota</taxon>
        <taxon>Fungi</taxon>
        <taxon>Dikarya</taxon>
        <taxon>Ascomycota</taxon>
        <taxon>Pezizomycotina</taxon>
        <taxon>Dothideomycetes</taxon>
        <taxon>Dothideomycetidae</taxon>
        <taxon>Capnodiales</taxon>
        <taxon>Piedraiaceae</taxon>
        <taxon>Piedraia</taxon>
    </lineage>
</organism>
<dbReference type="GO" id="GO:0070987">
    <property type="term" value="P:error-free translesion synthesis"/>
    <property type="evidence" value="ECO:0007669"/>
    <property type="project" value="UniProtKB-ARBA"/>
</dbReference>
<keyword evidence="2" id="KW-0808">Transferase</keyword>
<feature type="region of interest" description="Disordered" evidence="10">
    <location>
        <begin position="466"/>
        <end position="499"/>
    </location>
</feature>
<dbReference type="Gene3D" id="3.30.70.270">
    <property type="match status" value="1"/>
</dbReference>
<dbReference type="PROSITE" id="PS50173">
    <property type="entry name" value="UMUC"/>
    <property type="match status" value="1"/>
</dbReference>
<dbReference type="InterPro" id="IPR001126">
    <property type="entry name" value="UmuC"/>
</dbReference>
<dbReference type="GO" id="GO:0008270">
    <property type="term" value="F:zinc ion binding"/>
    <property type="evidence" value="ECO:0007669"/>
    <property type="project" value="UniProtKB-KW"/>
</dbReference>
<dbReference type="PANTHER" id="PTHR45873:SF1">
    <property type="entry name" value="DNA POLYMERASE ETA"/>
    <property type="match status" value="1"/>
</dbReference>
<feature type="region of interest" description="Disordered" evidence="10">
    <location>
        <begin position="528"/>
        <end position="575"/>
    </location>
</feature>
<proteinExistence type="predicted"/>
<feature type="domain" description="UmuC" evidence="11">
    <location>
        <begin position="28"/>
        <end position="290"/>
    </location>
</feature>
<keyword evidence="5" id="KW-0863">Zinc-finger</keyword>
<dbReference type="Pfam" id="PF18439">
    <property type="entry name" value="zf_UBZ"/>
    <property type="match status" value="1"/>
</dbReference>
<dbReference type="GO" id="GO:0035861">
    <property type="term" value="C:site of double-strand break"/>
    <property type="evidence" value="ECO:0007669"/>
    <property type="project" value="TreeGrafter"/>
</dbReference>
<dbReference type="InterPro" id="IPR036775">
    <property type="entry name" value="DNA_pol_Y-fam_lit_finger_sf"/>
</dbReference>
<dbReference type="FunFam" id="3.40.1170.60:FF:000008">
    <property type="entry name" value="DNA polymerase eta subunit"/>
    <property type="match status" value="1"/>
</dbReference>
<dbReference type="Proteomes" id="UP000799421">
    <property type="component" value="Unassembled WGS sequence"/>
</dbReference>
<evidence type="ECO:0000256" key="9">
    <source>
        <dbReference type="ARBA" id="ARBA00044975"/>
    </source>
</evidence>
<keyword evidence="4" id="KW-0227">DNA damage</keyword>
<reference evidence="13" key="1">
    <citation type="journal article" date="2020" name="Stud. Mycol.">
        <title>101 Dothideomycetes genomes: a test case for predicting lifestyles and emergence of pathogens.</title>
        <authorList>
            <person name="Haridas S."/>
            <person name="Albert R."/>
            <person name="Binder M."/>
            <person name="Bloem J."/>
            <person name="Labutti K."/>
            <person name="Salamov A."/>
            <person name="Andreopoulos B."/>
            <person name="Baker S."/>
            <person name="Barry K."/>
            <person name="Bills G."/>
            <person name="Bluhm B."/>
            <person name="Cannon C."/>
            <person name="Castanera R."/>
            <person name="Culley D."/>
            <person name="Daum C."/>
            <person name="Ezra D."/>
            <person name="Gonzalez J."/>
            <person name="Henrissat B."/>
            <person name="Kuo A."/>
            <person name="Liang C."/>
            <person name="Lipzen A."/>
            <person name="Lutzoni F."/>
            <person name="Magnuson J."/>
            <person name="Mondo S."/>
            <person name="Nolan M."/>
            <person name="Ohm R."/>
            <person name="Pangilinan J."/>
            <person name="Park H.-J."/>
            <person name="Ramirez L."/>
            <person name="Alfaro M."/>
            <person name="Sun H."/>
            <person name="Tritt A."/>
            <person name="Yoshinaga Y."/>
            <person name="Zwiers L.-H."/>
            <person name="Turgeon B."/>
            <person name="Goodwin S."/>
            <person name="Spatafora J."/>
            <person name="Crous P."/>
            <person name="Grigoriev I."/>
        </authorList>
    </citation>
    <scope>NUCLEOTIDE SEQUENCE</scope>
    <source>
        <strain evidence="13">CBS 480.64</strain>
    </source>
</reference>
<dbReference type="Pfam" id="PF21704">
    <property type="entry name" value="POLH-Rev1_HhH"/>
    <property type="match status" value="1"/>
</dbReference>
<feature type="compositionally biased region" description="Acidic residues" evidence="10">
    <location>
        <begin position="483"/>
        <end position="493"/>
    </location>
</feature>
<dbReference type="PIRSF" id="PIRSF036603">
    <property type="entry name" value="DPol_eta"/>
    <property type="match status" value="1"/>
</dbReference>
<keyword evidence="14" id="KW-1185">Reference proteome</keyword>
<keyword evidence="7" id="KW-0234">DNA repair</keyword>
<comment type="subcellular location">
    <subcellularLocation>
        <location evidence="1">Nucleus</location>
    </subcellularLocation>
</comment>
<evidence type="ECO:0000256" key="6">
    <source>
        <dbReference type="ARBA" id="ARBA00022833"/>
    </source>
</evidence>
<dbReference type="EMBL" id="MU006000">
    <property type="protein sequence ID" value="KAF2858950.1"/>
    <property type="molecule type" value="Genomic_DNA"/>
</dbReference>
<feature type="domain" description="UBZ3-type" evidence="12">
    <location>
        <begin position="499"/>
        <end position="533"/>
    </location>
</feature>
<dbReference type="Pfam" id="PF11799">
    <property type="entry name" value="IMS_C"/>
    <property type="match status" value="1"/>
</dbReference>
<dbReference type="PANTHER" id="PTHR45873">
    <property type="entry name" value="DNA POLYMERASE ETA"/>
    <property type="match status" value="1"/>
</dbReference>
<dbReference type="GO" id="GO:0005634">
    <property type="term" value="C:nucleus"/>
    <property type="evidence" value="ECO:0007669"/>
    <property type="project" value="UniProtKB-SubCell"/>
</dbReference>
<keyword evidence="6" id="KW-0862">Zinc</keyword>
<dbReference type="SUPFAM" id="SSF100879">
    <property type="entry name" value="Lesion bypass DNA polymerase (Y-family), little finger domain"/>
    <property type="match status" value="1"/>
</dbReference>
<dbReference type="SUPFAM" id="SSF56672">
    <property type="entry name" value="DNA/RNA polymerases"/>
    <property type="match status" value="1"/>
</dbReference>
<dbReference type="Gene3D" id="3.30.1490.100">
    <property type="entry name" value="DNA polymerase, Y-family, little finger domain"/>
    <property type="match status" value="1"/>
</dbReference>
<evidence type="ECO:0000256" key="5">
    <source>
        <dbReference type="ARBA" id="ARBA00022771"/>
    </source>
</evidence>
<dbReference type="GO" id="GO:0042276">
    <property type="term" value="P:error-prone translesion synthesis"/>
    <property type="evidence" value="ECO:0007669"/>
    <property type="project" value="TreeGrafter"/>
</dbReference>
<evidence type="ECO:0000256" key="1">
    <source>
        <dbReference type="ARBA" id="ARBA00004123"/>
    </source>
</evidence>
<sequence length="575" mass="63932">MTGYELRSRFTYKDLASLGQASSPLRVIAHVDLDAFYAQCETVRLGLDPDQPLAVQQWQGLIAINYPARAYGLGRHVSVAEAKEKCPHLICQHVATWKEGDTTWSYTDGAEKEIASRKVSLDPYRIESRKIQSLIKECLPPESRRMEKAGIDEVFLDLSVQVHSVLLERYPELRGPPPYDDPSESLPAPPTTALVWAADALLDLDEGESEEDDPDWDDVCLLTASEIVRDMRARICSELHYTCSAGIARNKMLAKLGSAYRKPNGQTVIRNRAIQRFLNGYNFTKMRHLGGKLGDNIANTFGTEKVSEMLCVSMDSLKEACGEEVGVWVHGMLRGRDTSEVTPRTEIKSMLSAKSFRPSINSFPIACKWLRIFAADIYSRMVEEGLDNHRRPRTLNVHLRQTGQVRSKQTPIAGIINEQGLFEHAKTLLSQIVAGGRAWPCANLSVSVGGFDTVSNQGIEGFLVKGQGKRKRKRKREGSLSETGDEQDADASDGESPPLGLEVYACERCNKKIPLEMQMEHEDFHFAQDLQRCPSPGSGSAGNVLASAPKSEPKQTSKQEKRKRLDKGQLKLAFG</sequence>
<evidence type="ECO:0000259" key="12">
    <source>
        <dbReference type="PROSITE" id="PS51907"/>
    </source>
</evidence>
<evidence type="ECO:0000256" key="10">
    <source>
        <dbReference type="SAM" id="MobiDB-lite"/>
    </source>
</evidence>
<evidence type="ECO:0000256" key="3">
    <source>
        <dbReference type="ARBA" id="ARBA00022723"/>
    </source>
</evidence>
<keyword evidence="3" id="KW-0479">Metal-binding</keyword>
<dbReference type="Gene3D" id="1.10.150.20">
    <property type="entry name" value="5' to 3' exonuclease, C-terminal subdomain"/>
    <property type="match status" value="1"/>
</dbReference>
<gene>
    <name evidence="13" type="ORF">K470DRAFT_259338</name>
</gene>
<dbReference type="Pfam" id="PF00817">
    <property type="entry name" value="IMS"/>
    <property type="match status" value="1"/>
</dbReference>
<evidence type="ECO:0000256" key="2">
    <source>
        <dbReference type="ARBA" id="ARBA00022679"/>
    </source>
</evidence>
<protein>
    <recommendedName>
        <fullName evidence="9">DNA polymerase eta</fullName>
    </recommendedName>
</protein>
<dbReference type="InterPro" id="IPR043128">
    <property type="entry name" value="Rev_trsase/Diguanyl_cyclase"/>
</dbReference>
<dbReference type="PROSITE" id="PS51907">
    <property type="entry name" value="ZF_UBZ3"/>
    <property type="match status" value="1"/>
</dbReference>
<feature type="compositionally biased region" description="Basic residues" evidence="10">
    <location>
        <begin position="467"/>
        <end position="476"/>
    </location>
</feature>
<evidence type="ECO:0000256" key="4">
    <source>
        <dbReference type="ARBA" id="ARBA00022763"/>
    </source>
</evidence>
<evidence type="ECO:0000313" key="14">
    <source>
        <dbReference type="Proteomes" id="UP000799421"/>
    </source>
</evidence>
<dbReference type="GO" id="GO:0003684">
    <property type="term" value="F:damaged DNA binding"/>
    <property type="evidence" value="ECO:0007669"/>
    <property type="project" value="InterPro"/>
</dbReference>
<dbReference type="GO" id="GO:0005657">
    <property type="term" value="C:replication fork"/>
    <property type="evidence" value="ECO:0007669"/>
    <property type="project" value="UniProtKB-ARBA"/>
</dbReference>
<dbReference type="GO" id="GO:0007064">
    <property type="term" value="P:mitotic sister chromatid cohesion"/>
    <property type="evidence" value="ECO:0007669"/>
    <property type="project" value="UniProtKB-ARBA"/>
</dbReference>
<dbReference type="GO" id="GO:0009314">
    <property type="term" value="P:response to radiation"/>
    <property type="evidence" value="ECO:0007669"/>
    <property type="project" value="TreeGrafter"/>
</dbReference>
<dbReference type="AlphaFoldDB" id="A0A6A7BUR4"/>
<dbReference type="InterPro" id="IPR017961">
    <property type="entry name" value="DNA_pol_Y-fam_little_finger"/>
</dbReference>
<accession>A0A6A7BUR4</accession>
<name>A0A6A7BUR4_9PEZI</name>
<dbReference type="InterPro" id="IPR041298">
    <property type="entry name" value="UBZ3"/>
</dbReference>
<dbReference type="InterPro" id="IPR043502">
    <property type="entry name" value="DNA/RNA_pol_sf"/>
</dbReference>
<keyword evidence="8" id="KW-0539">Nucleus</keyword>
<evidence type="ECO:0000313" key="13">
    <source>
        <dbReference type="EMBL" id="KAF2858950.1"/>
    </source>
</evidence>
<dbReference type="InterPro" id="IPR052230">
    <property type="entry name" value="DNA_polymerase_eta"/>
</dbReference>
<evidence type="ECO:0000259" key="11">
    <source>
        <dbReference type="PROSITE" id="PS50173"/>
    </source>
</evidence>
<dbReference type="Gene3D" id="3.40.1170.60">
    <property type="match status" value="1"/>
</dbReference>
<dbReference type="GO" id="GO:0003887">
    <property type="term" value="F:DNA-directed DNA polymerase activity"/>
    <property type="evidence" value="ECO:0007669"/>
    <property type="project" value="TreeGrafter"/>
</dbReference>
<evidence type="ECO:0000256" key="8">
    <source>
        <dbReference type="ARBA" id="ARBA00023242"/>
    </source>
</evidence>
<dbReference type="FunFam" id="1.10.150.20:FF:000014">
    <property type="entry name" value="Polymerase (DNA directed), eta"/>
    <property type="match status" value="1"/>
</dbReference>